<dbReference type="OrthoDB" id="6775274at2759"/>
<evidence type="ECO:0000313" key="1">
    <source>
        <dbReference type="EMBL" id="GBN00035.1"/>
    </source>
</evidence>
<protein>
    <recommendedName>
        <fullName evidence="3">Reverse transcriptase zinc-binding domain-containing protein</fullName>
    </recommendedName>
</protein>
<dbReference type="AlphaFoldDB" id="A0A4Y2KCR1"/>
<sequence length="132" mass="15746">MLKHKILEAWQNRWDDVNETRGRFTHHIFPTVQTNRCIVDRYLIQAVTNHGLCPYYLKRFNLHDCNCRCGEDSQDGIHHFLFWCPLTQHPRKFLKPGMDIVQAISDPRGTKEIRTILSFVYQRQMDLFEDIG</sequence>
<reference evidence="1 2" key="1">
    <citation type="journal article" date="2019" name="Sci. Rep.">
        <title>Orb-weaving spider Araneus ventricosus genome elucidates the spidroin gene catalogue.</title>
        <authorList>
            <person name="Kono N."/>
            <person name="Nakamura H."/>
            <person name="Ohtoshi R."/>
            <person name="Moran D.A.P."/>
            <person name="Shinohara A."/>
            <person name="Yoshida Y."/>
            <person name="Fujiwara M."/>
            <person name="Mori M."/>
            <person name="Tomita M."/>
            <person name="Arakawa K."/>
        </authorList>
    </citation>
    <scope>NUCLEOTIDE SEQUENCE [LARGE SCALE GENOMIC DNA]</scope>
</reference>
<evidence type="ECO:0000313" key="2">
    <source>
        <dbReference type="Proteomes" id="UP000499080"/>
    </source>
</evidence>
<gene>
    <name evidence="1" type="ORF">AVEN_249271_1</name>
</gene>
<dbReference type="Proteomes" id="UP000499080">
    <property type="component" value="Unassembled WGS sequence"/>
</dbReference>
<proteinExistence type="predicted"/>
<evidence type="ECO:0008006" key="3">
    <source>
        <dbReference type="Google" id="ProtNLM"/>
    </source>
</evidence>
<dbReference type="EMBL" id="BGPR01004474">
    <property type="protein sequence ID" value="GBN00035.1"/>
    <property type="molecule type" value="Genomic_DNA"/>
</dbReference>
<organism evidence="1 2">
    <name type="scientific">Araneus ventricosus</name>
    <name type="common">Orbweaver spider</name>
    <name type="synonym">Epeira ventricosa</name>
    <dbReference type="NCBI Taxonomy" id="182803"/>
    <lineage>
        <taxon>Eukaryota</taxon>
        <taxon>Metazoa</taxon>
        <taxon>Ecdysozoa</taxon>
        <taxon>Arthropoda</taxon>
        <taxon>Chelicerata</taxon>
        <taxon>Arachnida</taxon>
        <taxon>Araneae</taxon>
        <taxon>Araneomorphae</taxon>
        <taxon>Entelegynae</taxon>
        <taxon>Araneoidea</taxon>
        <taxon>Araneidae</taxon>
        <taxon>Araneus</taxon>
    </lineage>
</organism>
<keyword evidence="2" id="KW-1185">Reference proteome</keyword>
<accession>A0A4Y2KCR1</accession>
<comment type="caution">
    <text evidence="1">The sequence shown here is derived from an EMBL/GenBank/DDBJ whole genome shotgun (WGS) entry which is preliminary data.</text>
</comment>
<name>A0A4Y2KCR1_ARAVE</name>